<dbReference type="InterPro" id="IPR009612">
    <property type="entry name" value="IcmF-rel"/>
</dbReference>
<proteinExistence type="predicted"/>
<evidence type="ECO:0000259" key="4">
    <source>
        <dbReference type="Pfam" id="PF06761"/>
    </source>
</evidence>
<keyword evidence="2" id="KW-0472">Membrane</keyword>
<feature type="compositionally biased region" description="Basic and acidic residues" evidence="1">
    <location>
        <begin position="772"/>
        <end position="782"/>
    </location>
</feature>
<feature type="transmembrane region" description="Helical" evidence="2">
    <location>
        <begin position="7"/>
        <end position="28"/>
    </location>
</feature>
<dbReference type="InterPro" id="IPR053156">
    <property type="entry name" value="T6SS_TssM-like"/>
</dbReference>
<evidence type="ECO:0000313" key="6">
    <source>
        <dbReference type="EMBL" id="KAB0288294.1"/>
    </source>
</evidence>
<feature type="compositionally biased region" description="Polar residues" evidence="1">
    <location>
        <begin position="788"/>
        <end position="800"/>
    </location>
</feature>
<evidence type="ECO:0000256" key="1">
    <source>
        <dbReference type="SAM" id="MobiDB-lite"/>
    </source>
</evidence>
<dbReference type="PANTHER" id="PTHR36153:SF1">
    <property type="entry name" value="TYPE VI SECRETION SYSTEM COMPONENT TSSM1"/>
    <property type="match status" value="1"/>
</dbReference>
<dbReference type="InterPro" id="IPR025743">
    <property type="entry name" value="TssM1_N"/>
</dbReference>
<evidence type="ECO:0000256" key="2">
    <source>
        <dbReference type="SAM" id="Phobius"/>
    </source>
</evidence>
<dbReference type="Pfam" id="PF06761">
    <property type="entry name" value="IcmF-related"/>
    <property type="match status" value="1"/>
</dbReference>
<feature type="transmembrane region" description="Helical" evidence="2">
    <location>
        <begin position="413"/>
        <end position="434"/>
    </location>
</feature>
<sequence>MISKKKALTFAILLSLLVTSLLVGGLWLLDWYWLEPIWAVVAQIILVLLVAVGIGALIYSRLRRPPVDEDAKKREDWREEEIQRTFNHVWRKHSRLSANPYLIPWYVHLTEDIENDQLWLQQMGFEAIEPADNLPEDLVAVRFWASDDAIIATIDLLHPKEGMQKSINTLVALILSKRSRQAFNGVLCAVDLGKLINSTEIAVSELSQKYRSVLEDLNKAVGLTLPTYCTFTHMSQVQDLCELFSPLEESERELPFGALRDVEESKEYDKAWFDESFAALSHSLTNSLSSSLKGQLNADYRDSALVGIYQLSALRYDVEDFLSLTFNQHQFDEIDLFFRGYFFVNVGGESENVDIISTMHASELGFETLSNIHTQSKSLSLFGKGLFRSCVLKEAPLVGFNKKREITYRTTRWVVSCGLVILFVGFVATIKAGFDYQQELDNKALAMLDRYKENLEKNAIQPDDLASPVFSLYELREIVQLYDEKHHPWYVSSWLPSSSISGYVHDAYFGELNSELLTLMRDYIMKDMFVYNSLDDKVKTLELLNLQQILYNPARHSSTSLVNYYIDALNEEGSGDASLIKRFKLLAEDALSTSAIPPTFDEQLLGLVRKSLSTDDVSELLYQHILQHRDFARRVDIRKSLNPVYEQVFTFNDGFSGYLIPYAFTRDGFQDLSNETGFQLASEAITAYEGVMGRINGEAEMNRINRQLRERYIKDYIQYWNAFVSNVQLTEVSSWGGSEQQLDLVTDANFSPITQFYSVVSTNTNLIKSTLESKEQQKENQPKEGQQADETSPLQSNNGSAMERVAESITYPFRHIHGVIHANQTGQSSLDIALTNLTALRDWVNKSKEIQSKGHYFLEQLENADSSNPIARLHLSADDYNVPLLPELMDSQATLVNGLALDAVREVINEDWSKVTHFYLTRLANHYPIKSNAQTDVLLSDFEAFFKPEGEFDQFSKKYANHLDMTISREIYLNGFIPHQYLSLSWQYPSFSDSVERIQKQLFTGKDLGFNFSIKAVEMSPSLTRFALEANLKFFEYQNGPKLWRLQSWPIPANQMQDISVMTRDTEGVVQREKFSGVWSWFRVAEKMKGSTQVGSNEILWRYSSTNGEVNLEVKRDGIGQPFEPDLFTNLGFPTWL</sequence>
<organism evidence="6 7">
    <name type="scientific">Vibrio fortis</name>
    <dbReference type="NCBI Taxonomy" id="212667"/>
    <lineage>
        <taxon>Bacteria</taxon>
        <taxon>Pseudomonadati</taxon>
        <taxon>Pseudomonadota</taxon>
        <taxon>Gammaproteobacteria</taxon>
        <taxon>Vibrionales</taxon>
        <taxon>Vibrionaceae</taxon>
        <taxon>Vibrio</taxon>
    </lineage>
</organism>
<dbReference type="PANTHER" id="PTHR36153">
    <property type="entry name" value="INNER MEMBRANE PROTEIN-RELATED"/>
    <property type="match status" value="1"/>
</dbReference>
<dbReference type="Proteomes" id="UP000326789">
    <property type="component" value="Unassembled WGS sequence"/>
</dbReference>
<accession>A0A5N3R1D3</accession>
<feature type="domain" description="Type VI secretion system component TssM1 N-terminal" evidence="5">
    <location>
        <begin position="167"/>
        <end position="417"/>
    </location>
</feature>
<evidence type="ECO:0000259" key="3">
    <source>
        <dbReference type="Pfam" id="PF06744"/>
    </source>
</evidence>
<dbReference type="RefSeq" id="WP_150870136.1">
    <property type="nucleotide sequence ID" value="NZ_VWSE01000006.1"/>
</dbReference>
<feature type="transmembrane region" description="Helical" evidence="2">
    <location>
        <begin position="40"/>
        <end position="59"/>
    </location>
</feature>
<dbReference type="AlphaFoldDB" id="A0A5N3R1D3"/>
<keyword evidence="2" id="KW-0812">Transmembrane</keyword>
<dbReference type="Pfam" id="PF14331">
    <property type="entry name" value="IcmF-related_N"/>
    <property type="match status" value="1"/>
</dbReference>
<keyword evidence="2" id="KW-1133">Transmembrane helix</keyword>
<feature type="domain" description="Type VI secretion system IcmF C-terminal" evidence="3">
    <location>
        <begin position="1012"/>
        <end position="1115"/>
    </location>
</feature>
<comment type="caution">
    <text evidence="6">The sequence shown here is derived from an EMBL/GenBank/DDBJ whole genome shotgun (WGS) entry which is preliminary data.</text>
</comment>
<dbReference type="InterPro" id="IPR010623">
    <property type="entry name" value="IcmF_C"/>
</dbReference>
<name>A0A5N3R1D3_9VIBR</name>
<evidence type="ECO:0000313" key="7">
    <source>
        <dbReference type="Proteomes" id="UP000326789"/>
    </source>
</evidence>
<feature type="domain" description="IcmF-related" evidence="4">
    <location>
        <begin position="472"/>
        <end position="765"/>
    </location>
</feature>
<gene>
    <name evidence="6" type="ORF">F2P58_12665</name>
</gene>
<dbReference type="EMBL" id="VWSE01000006">
    <property type="protein sequence ID" value="KAB0288294.1"/>
    <property type="molecule type" value="Genomic_DNA"/>
</dbReference>
<dbReference type="Pfam" id="PF06744">
    <property type="entry name" value="IcmF_C"/>
    <property type="match status" value="1"/>
</dbReference>
<feature type="region of interest" description="Disordered" evidence="1">
    <location>
        <begin position="772"/>
        <end position="801"/>
    </location>
</feature>
<protein>
    <submittedName>
        <fullName evidence="6">Type VI secretion system membrane subunit TssM</fullName>
    </submittedName>
</protein>
<reference evidence="6 7" key="1">
    <citation type="submission" date="2019-09" db="EMBL/GenBank/DDBJ databases">
        <title>Whole genome sequence of Vibrio fortis.</title>
        <authorList>
            <person name="Das S.K."/>
        </authorList>
    </citation>
    <scope>NUCLEOTIDE SEQUENCE [LARGE SCALE GENOMIC DNA]</scope>
    <source>
        <strain evidence="6 7">AN60</strain>
    </source>
</reference>
<evidence type="ECO:0000259" key="5">
    <source>
        <dbReference type="Pfam" id="PF14331"/>
    </source>
</evidence>